<dbReference type="AlphaFoldDB" id="A0A1I5S113"/>
<dbReference type="OrthoDB" id="8194627at2"/>
<evidence type="ECO:0000313" key="3">
    <source>
        <dbReference type="Proteomes" id="UP000199586"/>
    </source>
</evidence>
<sequence>MVADEHERDRWAPERLSDRAARADARADRDLAAAATDFLLPDEARLNDRTRHGMAALVRGTIDAVETAVRHHAARLLAERGATERAEALLRGRTDVTARLLRGGLLRDPDMMAELLARVRQDGLAAALPPAPAVADQPSLVVRLAAAPDAVVARAAAALLVADNRRRDAAERAAESGGELPAELHHRLVWWVAAAIRDPHDHGTDLAIAEAALRAVAAHDEDERADAVAMRLAAAIAPNPRELPDLLVEALADRRVGLFTALVAHAAGLPHEAVRAVTLEPGGDRLWLALRAIALDRATIARIALALAEADPTRDIDAFADQLDAIMAVDPVAARAALLPLTLHADYRAAIRALARSEAG</sequence>
<accession>A0A1I5S113</accession>
<dbReference type="STRING" id="634430.SAMN04488241_104275"/>
<evidence type="ECO:0000313" key="2">
    <source>
        <dbReference type="EMBL" id="SFP64364.1"/>
    </source>
</evidence>
<dbReference type="Pfam" id="PF10098">
    <property type="entry name" value="DUF2336"/>
    <property type="match status" value="1"/>
</dbReference>
<keyword evidence="3" id="KW-1185">Reference proteome</keyword>
<gene>
    <name evidence="2" type="ORF">SAMN04488241_104275</name>
</gene>
<dbReference type="RefSeq" id="WP_093332803.1">
    <property type="nucleotide sequence ID" value="NZ_FOXP01000004.1"/>
</dbReference>
<name>A0A1I5S113_9SPHN</name>
<protein>
    <recommendedName>
        <fullName evidence="4">DUF2336 domain-containing protein</fullName>
    </recommendedName>
</protein>
<dbReference type="EMBL" id="FOXP01000004">
    <property type="protein sequence ID" value="SFP64364.1"/>
    <property type="molecule type" value="Genomic_DNA"/>
</dbReference>
<feature type="region of interest" description="Disordered" evidence="1">
    <location>
        <begin position="1"/>
        <end position="24"/>
    </location>
</feature>
<proteinExistence type="predicted"/>
<reference evidence="2 3" key="1">
    <citation type="submission" date="2016-10" db="EMBL/GenBank/DDBJ databases">
        <authorList>
            <person name="de Groot N.N."/>
        </authorList>
    </citation>
    <scope>NUCLEOTIDE SEQUENCE [LARGE SCALE GENOMIC DNA]</scope>
    <source>
        <strain evidence="2 3">CGMCC 1.9113</strain>
    </source>
</reference>
<dbReference type="Proteomes" id="UP000199586">
    <property type="component" value="Unassembled WGS sequence"/>
</dbReference>
<dbReference type="InterPro" id="IPR019285">
    <property type="entry name" value="DUF2336"/>
</dbReference>
<organism evidence="2 3">
    <name type="scientific">Sphingomonas rubra</name>
    <dbReference type="NCBI Taxonomy" id="634430"/>
    <lineage>
        <taxon>Bacteria</taxon>
        <taxon>Pseudomonadati</taxon>
        <taxon>Pseudomonadota</taxon>
        <taxon>Alphaproteobacteria</taxon>
        <taxon>Sphingomonadales</taxon>
        <taxon>Sphingomonadaceae</taxon>
        <taxon>Sphingomonas</taxon>
    </lineage>
</organism>
<evidence type="ECO:0008006" key="4">
    <source>
        <dbReference type="Google" id="ProtNLM"/>
    </source>
</evidence>
<evidence type="ECO:0000256" key="1">
    <source>
        <dbReference type="SAM" id="MobiDB-lite"/>
    </source>
</evidence>